<protein>
    <submittedName>
        <fullName evidence="1">Uncharacterized protein</fullName>
    </submittedName>
</protein>
<evidence type="ECO:0000313" key="1">
    <source>
        <dbReference type="EMBL" id="PSN62290.1"/>
    </source>
</evidence>
<proteinExistence type="predicted"/>
<name>A0A2T2NA97_CORCC</name>
<organism evidence="1 2">
    <name type="scientific">Corynespora cassiicola Philippines</name>
    <dbReference type="NCBI Taxonomy" id="1448308"/>
    <lineage>
        <taxon>Eukaryota</taxon>
        <taxon>Fungi</taxon>
        <taxon>Dikarya</taxon>
        <taxon>Ascomycota</taxon>
        <taxon>Pezizomycotina</taxon>
        <taxon>Dothideomycetes</taxon>
        <taxon>Pleosporomycetidae</taxon>
        <taxon>Pleosporales</taxon>
        <taxon>Corynesporascaceae</taxon>
        <taxon>Corynespora</taxon>
    </lineage>
</organism>
<dbReference type="AlphaFoldDB" id="A0A2T2NA97"/>
<accession>A0A2T2NA97</accession>
<reference evidence="1 2" key="1">
    <citation type="journal article" date="2018" name="Front. Microbiol.">
        <title>Genome-Wide Analysis of Corynespora cassiicola Leaf Fall Disease Putative Effectors.</title>
        <authorList>
            <person name="Lopez D."/>
            <person name="Ribeiro S."/>
            <person name="Label P."/>
            <person name="Fumanal B."/>
            <person name="Venisse J.S."/>
            <person name="Kohler A."/>
            <person name="de Oliveira R.R."/>
            <person name="Labutti K."/>
            <person name="Lipzen A."/>
            <person name="Lail K."/>
            <person name="Bauer D."/>
            <person name="Ohm R.A."/>
            <person name="Barry K.W."/>
            <person name="Spatafora J."/>
            <person name="Grigoriev I.V."/>
            <person name="Martin F.M."/>
            <person name="Pujade-Renaud V."/>
        </authorList>
    </citation>
    <scope>NUCLEOTIDE SEQUENCE [LARGE SCALE GENOMIC DNA]</scope>
    <source>
        <strain evidence="1 2">Philippines</strain>
    </source>
</reference>
<dbReference type="Proteomes" id="UP000240883">
    <property type="component" value="Unassembled WGS sequence"/>
</dbReference>
<gene>
    <name evidence="1" type="ORF">BS50DRAFT_142073</name>
</gene>
<keyword evidence="2" id="KW-1185">Reference proteome</keyword>
<sequence>MRAAPAVGSCSLLSLMSYPIHKKRIRPAPGPLLCDILTRYPLVNVLSSSSLQRRYPKKLLFVHVCGRELS</sequence>
<dbReference type="EMBL" id="KZ678142">
    <property type="protein sequence ID" value="PSN62290.1"/>
    <property type="molecule type" value="Genomic_DNA"/>
</dbReference>
<evidence type="ECO:0000313" key="2">
    <source>
        <dbReference type="Proteomes" id="UP000240883"/>
    </source>
</evidence>